<feature type="transmembrane region" description="Helical" evidence="6">
    <location>
        <begin position="91"/>
        <end position="112"/>
    </location>
</feature>
<keyword evidence="2 6" id="KW-1003">Cell membrane</keyword>
<evidence type="ECO:0000313" key="8">
    <source>
        <dbReference type="EMBL" id="TCW00011.1"/>
    </source>
</evidence>
<gene>
    <name evidence="8" type="ORF">EDC52_101354</name>
</gene>
<dbReference type="PANTHER" id="PTHR34820:SF4">
    <property type="entry name" value="INNER MEMBRANE PROTEIN YEBZ"/>
    <property type="match status" value="1"/>
</dbReference>
<dbReference type="Pfam" id="PF05425">
    <property type="entry name" value="CopD"/>
    <property type="match status" value="1"/>
</dbReference>
<feature type="transmembrane region" description="Helical" evidence="6">
    <location>
        <begin position="162"/>
        <end position="179"/>
    </location>
</feature>
<dbReference type="NCBIfam" id="NF033808">
    <property type="entry name" value="copper_CopD"/>
    <property type="match status" value="1"/>
</dbReference>
<name>A0A4R3Z730_9GAMM</name>
<dbReference type="InterPro" id="IPR047689">
    <property type="entry name" value="CopD"/>
</dbReference>
<feature type="transmembrane region" description="Helical" evidence="6">
    <location>
        <begin position="200"/>
        <end position="220"/>
    </location>
</feature>
<dbReference type="RefSeq" id="WP_131863536.1">
    <property type="nucleotide sequence ID" value="NZ_SMCR01000001.1"/>
</dbReference>
<comment type="function">
    <text evidence="6">Involved in copper resistance.</text>
</comment>
<dbReference type="PANTHER" id="PTHR34820">
    <property type="entry name" value="INNER MEMBRANE PROTEIN YEBZ"/>
    <property type="match status" value="1"/>
</dbReference>
<feature type="transmembrane region" description="Helical" evidence="6">
    <location>
        <begin position="124"/>
        <end position="142"/>
    </location>
</feature>
<keyword evidence="6" id="KW-0997">Cell inner membrane</keyword>
<evidence type="ECO:0000259" key="7">
    <source>
        <dbReference type="Pfam" id="PF05425"/>
    </source>
</evidence>
<accession>A0A4R3Z730</accession>
<comment type="similarity">
    <text evidence="6">Belongs to the CopD family.</text>
</comment>
<dbReference type="GO" id="GO:0006825">
    <property type="term" value="P:copper ion transport"/>
    <property type="evidence" value="ECO:0007669"/>
    <property type="project" value="InterPro"/>
</dbReference>
<organism evidence="8 9">
    <name type="scientific">Biostraticola tofi</name>
    <dbReference type="NCBI Taxonomy" id="466109"/>
    <lineage>
        <taxon>Bacteria</taxon>
        <taxon>Pseudomonadati</taxon>
        <taxon>Pseudomonadota</taxon>
        <taxon>Gammaproteobacteria</taxon>
        <taxon>Enterobacterales</taxon>
        <taxon>Bruguierivoracaceae</taxon>
        <taxon>Biostraticola</taxon>
    </lineage>
</organism>
<evidence type="ECO:0000256" key="6">
    <source>
        <dbReference type="RuleBase" id="RU369037"/>
    </source>
</evidence>
<feature type="domain" description="Copper resistance protein D" evidence="7">
    <location>
        <begin position="189"/>
        <end position="288"/>
    </location>
</feature>
<comment type="caution">
    <text evidence="8">The sequence shown here is derived from an EMBL/GenBank/DDBJ whole genome shotgun (WGS) entry which is preliminary data.</text>
</comment>
<keyword evidence="9" id="KW-1185">Reference proteome</keyword>
<keyword evidence="6" id="KW-0186">Copper</keyword>
<dbReference type="AlphaFoldDB" id="A0A4R3Z730"/>
<evidence type="ECO:0000256" key="2">
    <source>
        <dbReference type="ARBA" id="ARBA00022475"/>
    </source>
</evidence>
<feature type="transmembrane region" description="Helical" evidence="6">
    <location>
        <begin position="49"/>
        <end position="71"/>
    </location>
</feature>
<keyword evidence="3 6" id="KW-0812">Transmembrane</keyword>
<keyword evidence="4 6" id="KW-1133">Transmembrane helix</keyword>
<evidence type="ECO:0000256" key="4">
    <source>
        <dbReference type="ARBA" id="ARBA00022989"/>
    </source>
</evidence>
<dbReference type="InterPro" id="IPR008457">
    <property type="entry name" value="Cu-R_CopD_dom"/>
</dbReference>
<evidence type="ECO:0000256" key="1">
    <source>
        <dbReference type="ARBA" id="ARBA00004651"/>
    </source>
</evidence>
<evidence type="ECO:0000256" key="3">
    <source>
        <dbReference type="ARBA" id="ARBA00022692"/>
    </source>
</evidence>
<dbReference type="Proteomes" id="UP000295719">
    <property type="component" value="Unassembled WGS sequence"/>
</dbReference>
<proteinExistence type="inferred from homology"/>
<dbReference type="OrthoDB" id="7032707at2"/>
<keyword evidence="5 6" id="KW-0472">Membrane</keyword>
<evidence type="ECO:0000256" key="5">
    <source>
        <dbReference type="ARBA" id="ARBA00023136"/>
    </source>
</evidence>
<feature type="transmembrane region" description="Helical" evidence="6">
    <location>
        <begin position="226"/>
        <end position="247"/>
    </location>
</feature>
<comment type="subcellular location">
    <subcellularLocation>
        <location evidence="6">Cell inner membrane</location>
        <topology evidence="6">Multi-pass membrane protein</topology>
    </subcellularLocation>
    <subcellularLocation>
        <location evidence="1">Cell membrane</location>
        <topology evidence="1">Multi-pass membrane protein</topology>
    </subcellularLocation>
</comment>
<feature type="transmembrane region" description="Helical" evidence="6">
    <location>
        <begin position="267"/>
        <end position="292"/>
    </location>
</feature>
<sequence length="295" mass="32169">MNDLAALYAACRFVHFAAIIQLFGLLLFSEYLAPAGLRCSLRLVFHRAVLLLAWATLVTALLMLCLQAGQMGEGWSDTLRPPIWLAVMRTAFGQIWLWHSALALMAVAAAYLLTTPGLRHRSQLMAVGCLLLTLGLVGHAAINSGLPGIIQRINHMVHLLSAAWWVGGLLPLAYCMRLLTGAERPLAMQALVRYSQSGHVAVALVILTGIINNAFILGQWPTVGSSWYQSLLIAKTLLVLLMLVLAISNRYLLVPAMGRDETRALRLLIRFTVGEIGLASLVLLLVSVFAMLEPV</sequence>
<protein>
    <recommendedName>
        <fullName evidence="6">Copper resistance protein D</fullName>
    </recommendedName>
</protein>
<evidence type="ECO:0000313" key="9">
    <source>
        <dbReference type="Proteomes" id="UP000295719"/>
    </source>
</evidence>
<dbReference type="GO" id="GO:0005886">
    <property type="term" value="C:plasma membrane"/>
    <property type="evidence" value="ECO:0007669"/>
    <property type="project" value="UniProtKB-SubCell"/>
</dbReference>
<dbReference type="InterPro" id="IPR032694">
    <property type="entry name" value="CopC/D"/>
</dbReference>
<reference evidence="8 9" key="1">
    <citation type="submission" date="2019-03" db="EMBL/GenBank/DDBJ databases">
        <title>Genomic Encyclopedia of Type Strains, Phase IV (KMG-IV): sequencing the most valuable type-strain genomes for metagenomic binning, comparative biology and taxonomic classification.</title>
        <authorList>
            <person name="Goeker M."/>
        </authorList>
    </citation>
    <scope>NUCLEOTIDE SEQUENCE [LARGE SCALE GENOMIC DNA]</scope>
    <source>
        <strain evidence="8 9">DSM 19580</strain>
    </source>
</reference>
<dbReference type="GO" id="GO:0046688">
    <property type="term" value="P:response to copper ion"/>
    <property type="evidence" value="ECO:0007669"/>
    <property type="project" value="UniProtKB-UniRule"/>
</dbReference>
<feature type="transmembrane region" description="Helical" evidence="6">
    <location>
        <begin position="6"/>
        <end position="28"/>
    </location>
</feature>
<dbReference type="EMBL" id="SMCR01000001">
    <property type="protein sequence ID" value="TCW00011.1"/>
    <property type="molecule type" value="Genomic_DNA"/>
</dbReference>